<feature type="region of interest" description="Disordered" evidence="4">
    <location>
        <begin position="1"/>
        <end position="25"/>
    </location>
</feature>
<keyword evidence="3" id="KW-0560">Oxidoreductase</keyword>
<dbReference type="PANTHER" id="PTHR46720">
    <property type="entry name" value="HYDROXYLASE, PUTATIVE (AFU_ORTHOLOGUE AFUA_3G01460)-RELATED"/>
    <property type="match status" value="1"/>
</dbReference>
<dbReference type="Proteomes" id="UP000800041">
    <property type="component" value="Unassembled WGS sequence"/>
</dbReference>
<keyword evidence="2" id="KW-0274">FAD</keyword>
<accession>A0A6G1GPC8</accession>
<gene>
    <name evidence="6" type="ORF">K402DRAFT_407312</name>
</gene>
<dbReference type="Pfam" id="PF01494">
    <property type="entry name" value="FAD_binding_3"/>
    <property type="match status" value="1"/>
</dbReference>
<dbReference type="OrthoDB" id="417877at2759"/>
<dbReference type="SUPFAM" id="SSF54373">
    <property type="entry name" value="FAD-linked reductases, C-terminal domain"/>
    <property type="match status" value="1"/>
</dbReference>
<protein>
    <submittedName>
        <fullName evidence="6">FAD/NAD(P)-binding domain-containing protein</fullName>
    </submittedName>
</protein>
<dbReference type="PRINTS" id="PR00420">
    <property type="entry name" value="RNGMNOXGNASE"/>
</dbReference>
<evidence type="ECO:0000313" key="6">
    <source>
        <dbReference type="EMBL" id="KAF1982803.1"/>
    </source>
</evidence>
<sequence>MIMATNQPALGASSSSSTSSPSTTESKPLHIAIIGAGIGGLALSIGLLRHNIPFTLYESASAYSTVGAGVGLGPNALRAMDLLDPRLRGLYDEISTGNVTPGKNHVMMDAMYTEEGFGEKRGWKGKPFGAECYERTSAHRKALLDIMTSLIPSENVKFDKRLKSMKQCGSRVVLAFEDGEVVEASAAVGCDGAKGATRRFVLGEKYPQHVEATYSGKYVYRSIVPMEDAVKILGDHAGDAKMFMGKGVNITTFPISNGKQCNVVAFKMDDKPWPHKEWTKAVSRDEMIADFAEAGVDQRLIRLLDWAKPLKWSIWHHTGTPTYHSGLTVLLGDSAHATTPHQAAGAGQCFEDALVLSQLLALIPSHHSSSPNPNPPSNAKSDPSQLLETAFKVFDEIRRPRANKVVDTSQETGMMMRLTHPETGEDMDEIVRRLNERLLWIWEHDLEDEGRRAQERFLGLVEAGVS</sequence>
<dbReference type="InterPro" id="IPR036188">
    <property type="entry name" value="FAD/NAD-bd_sf"/>
</dbReference>
<dbReference type="AlphaFoldDB" id="A0A6G1GPC8"/>
<dbReference type="InterPro" id="IPR002938">
    <property type="entry name" value="FAD-bd"/>
</dbReference>
<dbReference type="SUPFAM" id="SSF51905">
    <property type="entry name" value="FAD/NAD(P)-binding domain"/>
    <property type="match status" value="1"/>
</dbReference>
<organism evidence="6 7">
    <name type="scientific">Aulographum hederae CBS 113979</name>
    <dbReference type="NCBI Taxonomy" id="1176131"/>
    <lineage>
        <taxon>Eukaryota</taxon>
        <taxon>Fungi</taxon>
        <taxon>Dikarya</taxon>
        <taxon>Ascomycota</taxon>
        <taxon>Pezizomycotina</taxon>
        <taxon>Dothideomycetes</taxon>
        <taxon>Pleosporomycetidae</taxon>
        <taxon>Aulographales</taxon>
        <taxon>Aulographaceae</taxon>
    </lineage>
</organism>
<evidence type="ECO:0000256" key="2">
    <source>
        <dbReference type="ARBA" id="ARBA00022827"/>
    </source>
</evidence>
<proteinExistence type="predicted"/>
<evidence type="ECO:0000259" key="5">
    <source>
        <dbReference type="Pfam" id="PF01494"/>
    </source>
</evidence>
<dbReference type="Gene3D" id="3.50.50.60">
    <property type="entry name" value="FAD/NAD(P)-binding domain"/>
    <property type="match status" value="1"/>
</dbReference>
<evidence type="ECO:0000256" key="1">
    <source>
        <dbReference type="ARBA" id="ARBA00022630"/>
    </source>
</evidence>
<feature type="compositionally biased region" description="Low complexity" evidence="4">
    <location>
        <begin position="13"/>
        <end position="25"/>
    </location>
</feature>
<dbReference type="EMBL" id="ML977180">
    <property type="protein sequence ID" value="KAF1982803.1"/>
    <property type="molecule type" value="Genomic_DNA"/>
</dbReference>
<evidence type="ECO:0000256" key="3">
    <source>
        <dbReference type="ARBA" id="ARBA00023002"/>
    </source>
</evidence>
<dbReference type="PANTHER" id="PTHR46720:SF3">
    <property type="entry name" value="FAD-BINDING DOMAIN-CONTAINING PROTEIN-RELATED"/>
    <property type="match status" value="1"/>
</dbReference>
<evidence type="ECO:0000256" key="4">
    <source>
        <dbReference type="SAM" id="MobiDB-lite"/>
    </source>
</evidence>
<dbReference type="InterPro" id="IPR051104">
    <property type="entry name" value="FAD_monoxygenase"/>
</dbReference>
<keyword evidence="1" id="KW-0285">Flavoprotein</keyword>
<evidence type="ECO:0000313" key="7">
    <source>
        <dbReference type="Proteomes" id="UP000800041"/>
    </source>
</evidence>
<reference evidence="6" key="1">
    <citation type="journal article" date="2020" name="Stud. Mycol.">
        <title>101 Dothideomycetes genomes: a test case for predicting lifestyles and emergence of pathogens.</title>
        <authorList>
            <person name="Haridas S."/>
            <person name="Albert R."/>
            <person name="Binder M."/>
            <person name="Bloem J."/>
            <person name="Labutti K."/>
            <person name="Salamov A."/>
            <person name="Andreopoulos B."/>
            <person name="Baker S."/>
            <person name="Barry K."/>
            <person name="Bills G."/>
            <person name="Bluhm B."/>
            <person name="Cannon C."/>
            <person name="Castanera R."/>
            <person name="Culley D."/>
            <person name="Daum C."/>
            <person name="Ezra D."/>
            <person name="Gonzalez J."/>
            <person name="Henrissat B."/>
            <person name="Kuo A."/>
            <person name="Liang C."/>
            <person name="Lipzen A."/>
            <person name="Lutzoni F."/>
            <person name="Magnuson J."/>
            <person name="Mondo S."/>
            <person name="Nolan M."/>
            <person name="Ohm R."/>
            <person name="Pangilinan J."/>
            <person name="Park H.-J."/>
            <person name="Ramirez L."/>
            <person name="Alfaro M."/>
            <person name="Sun H."/>
            <person name="Tritt A."/>
            <person name="Yoshinaga Y."/>
            <person name="Zwiers L.-H."/>
            <person name="Turgeon B."/>
            <person name="Goodwin S."/>
            <person name="Spatafora J."/>
            <person name="Crous P."/>
            <person name="Grigoriev I."/>
        </authorList>
    </citation>
    <scope>NUCLEOTIDE SEQUENCE</scope>
    <source>
        <strain evidence="6">CBS 113979</strain>
    </source>
</reference>
<keyword evidence="7" id="KW-1185">Reference proteome</keyword>
<dbReference type="GO" id="GO:0071949">
    <property type="term" value="F:FAD binding"/>
    <property type="evidence" value="ECO:0007669"/>
    <property type="project" value="InterPro"/>
</dbReference>
<dbReference type="GO" id="GO:0044550">
    <property type="term" value="P:secondary metabolite biosynthetic process"/>
    <property type="evidence" value="ECO:0007669"/>
    <property type="project" value="TreeGrafter"/>
</dbReference>
<feature type="domain" description="FAD-binding" evidence="5">
    <location>
        <begin position="31"/>
        <end position="362"/>
    </location>
</feature>
<name>A0A6G1GPC8_9PEZI</name>
<dbReference type="GO" id="GO:0016491">
    <property type="term" value="F:oxidoreductase activity"/>
    <property type="evidence" value="ECO:0007669"/>
    <property type="project" value="UniProtKB-KW"/>
</dbReference>